<name>A0A139HZ24_9PEZI</name>
<sequence length="382" mass="43404">MAPLPRKTPKYGRYKKADLAKFARQRHLRVSASKPGKSPHYKDYIRALEAADRDATFRFLDLPPAIDEEEEFVASADTFPELRTLIYNDLLILDNSFTCFPQILRTCKQIKNEATNTLYGHNLIDIRIRPDNIRAHGQLCGDYSPIAADLSLSDPGKIQWLDFLHRAQFIRISLASNVWRNLRTRPATALSERSKRIIIGSIVHSLCEFLAKTHRLRSIQFDFDLLAHNEVQLHQMLYPVRLLGSTVQVPTLGGPPEVPLQQELDIDFLAASPWKRLQVIRKCHSVASRALSIMVGGQGAHFDILLFGALTAADVLKRASRDSYHLRDVLVAIFEKAISRMRGVLNESAPALGEDWRNEALLYEMYQLFRLDIDLKVAKLAL</sequence>
<gene>
    <name evidence="1" type="ORF">AC578_10253</name>
</gene>
<comment type="caution">
    <text evidence="1">The sequence shown here is derived from an EMBL/GenBank/DDBJ whole genome shotgun (WGS) entry which is preliminary data.</text>
</comment>
<protein>
    <submittedName>
        <fullName evidence="1">Uncharacterized protein</fullName>
    </submittedName>
</protein>
<reference evidence="1 2" key="1">
    <citation type="submission" date="2015-07" db="EMBL/GenBank/DDBJ databases">
        <title>Comparative genomics of the Sigatoka disease complex on banana suggests a link between parallel evolutionary changes in Pseudocercospora fijiensis and Pseudocercospora eumusae and increased virulence on the banana host.</title>
        <authorList>
            <person name="Chang T.-C."/>
            <person name="Salvucci A."/>
            <person name="Crous P.W."/>
            <person name="Stergiopoulos I."/>
        </authorList>
    </citation>
    <scope>NUCLEOTIDE SEQUENCE [LARGE SCALE GENOMIC DNA]</scope>
    <source>
        <strain evidence="1 2">CBS 114824</strain>
    </source>
</reference>
<evidence type="ECO:0000313" key="2">
    <source>
        <dbReference type="Proteomes" id="UP000070133"/>
    </source>
</evidence>
<evidence type="ECO:0000313" key="1">
    <source>
        <dbReference type="EMBL" id="KXT07602.1"/>
    </source>
</evidence>
<dbReference type="AlphaFoldDB" id="A0A139HZ24"/>
<accession>A0A139HZ24</accession>
<dbReference type="Proteomes" id="UP000070133">
    <property type="component" value="Unassembled WGS sequence"/>
</dbReference>
<dbReference type="OrthoDB" id="3640584at2759"/>
<keyword evidence="2" id="KW-1185">Reference proteome</keyword>
<organism evidence="1 2">
    <name type="scientific">Pseudocercospora eumusae</name>
    <dbReference type="NCBI Taxonomy" id="321146"/>
    <lineage>
        <taxon>Eukaryota</taxon>
        <taxon>Fungi</taxon>
        <taxon>Dikarya</taxon>
        <taxon>Ascomycota</taxon>
        <taxon>Pezizomycotina</taxon>
        <taxon>Dothideomycetes</taxon>
        <taxon>Dothideomycetidae</taxon>
        <taxon>Mycosphaerellales</taxon>
        <taxon>Mycosphaerellaceae</taxon>
        <taxon>Pseudocercospora</taxon>
    </lineage>
</organism>
<proteinExistence type="predicted"/>
<dbReference type="EMBL" id="LFZN01000001">
    <property type="protein sequence ID" value="KXT07602.1"/>
    <property type="molecule type" value="Genomic_DNA"/>
</dbReference>